<dbReference type="AlphaFoldDB" id="A0A1G9BC22"/>
<dbReference type="OrthoDB" id="9814800at2"/>
<keyword evidence="3" id="KW-1185">Reference proteome</keyword>
<evidence type="ECO:0000313" key="2">
    <source>
        <dbReference type="EMBL" id="SDK36415.1"/>
    </source>
</evidence>
<keyword evidence="1" id="KW-0812">Transmembrane</keyword>
<dbReference type="InterPro" id="IPR036280">
    <property type="entry name" value="Multihaem_cyt_sf"/>
</dbReference>
<keyword evidence="1" id="KW-0472">Membrane</keyword>
<dbReference type="CDD" id="cd08168">
    <property type="entry name" value="Cytochrom_C3"/>
    <property type="match status" value="1"/>
</dbReference>
<evidence type="ECO:0000313" key="3">
    <source>
        <dbReference type="Proteomes" id="UP000199305"/>
    </source>
</evidence>
<dbReference type="Gene3D" id="3.90.10.10">
    <property type="entry name" value="Cytochrome C3"/>
    <property type="match status" value="2"/>
</dbReference>
<dbReference type="PANTHER" id="PTHR39425">
    <property type="entry name" value="LIPOPROTEIN CYTOCHROME C"/>
    <property type="match status" value="1"/>
</dbReference>
<evidence type="ECO:0000256" key="1">
    <source>
        <dbReference type="SAM" id="Phobius"/>
    </source>
</evidence>
<dbReference type="RefSeq" id="WP_091513444.1">
    <property type="nucleotide sequence ID" value="NZ_FNFH01000004.1"/>
</dbReference>
<feature type="transmembrane region" description="Helical" evidence="1">
    <location>
        <begin position="12"/>
        <end position="34"/>
    </location>
</feature>
<gene>
    <name evidence="2" type="ORF">SAMN05216212_2171</name>
</gene>
<proteinExistence type="predicted"/>
<dbReference type="EMBL" id="FNFH01000004">
    <property type="protein sequence ID" value="SDK36415.1"/>
    <property type="molecule type" value="Genomic_DNA"/>
</dbReference>
<protein>
    <submittedName>
        <fullName evidence="2">Quinol:cytochrome c oxidoreductase pentaheme cytochrome subunit</fullName>
    </submittedName>
</protein>
<dbReference type="STRING" id="658219.SAMN05216212_2171"/>
<sequence length="220" mass="24469">MPQIFHRRTDGLVRILLASGGLAIVALAVVAYFIDRSPYLTGQGAVPEQPVPFSHQHHVAGLGIDCRYCHTGVEKSPFAGLPDTHTCMSCHSQLWTNAQMLAPVRDSLERDIPLRWIRVHKLADFVYFNHRVHVTNGIGCESCHGRVDRMPLMRQAAPLTMQWCLDCHRNPGPSLRPPGQITAMGIEPASEARAATSGHTLLKQYAIHTNRLTECITCHR</sequence>
<organism evidence="2 3">
    <name type="scientific">Microbulbifer yueqingensis</name>
    <dbReference type="NCBI Taxonomy" id="658219"/>
    <lineage>
        <taxon>Bacteria</taxon>
        <taxon>Pseudomonadati</taxon>
        <taxon>Pseudomonadota</taxon>
        <taxon>Gammaproteobacteria</taxon>
        <taxon>Cellvibrionales</taxon>
        <taxon>Microbulbiferaceae</taxon>
        <taxon>Microbulbifer</taxon>
    </lineage>
</organism>
<reference evidence="3" key="1">
    <citation type="submission" date="2016-10" db="EMBL/GenBank/DDBJ databases">
        <authorList>
            <person name="Varghese N."/>
            <person name="Submissions S."/>
        </authorList>
    </citation>
    <scope>NUCLEOTIDE SEQUENCE [LARGE SCALE GENOMIC DNA]</scope>
    <source>
        <strain evidence="3">CGMCC 1.10658</strain>
    </source>
</reference>
<dbReference type="SUPFAM" id="SSF48695">
    <property type="entry name" value="Multiheme cytochromes"/>
    <property type="match status" value="1"/>
</dbReference>
<dbReference type="PANTHER" id="PTHR39425:SF1">
    <property type="entry name" value="CYTOCHROME C7-LIKE DOMAIN-CONTAINING PROTEIN"/>
    <property type="match status" value="1"/>
</dbReference>
<name>A0A1G9BC22_9GAMM</name>
<dbReference type="Proteomes" id="UP000199305">
    <property type="component" value="Unassembled WGS sequence"/>
</dbReference>
<keyword evidence="1" id="KW-1133">Transmembrane helix</keyword>
<accession>A0A1G9BC22</accession>